<dbReference type="PROSITE" id="PS51257">
    <property type="entry name" value="PROKAR_LIPOPROTEIN"/>
    <property type="match status" value="1"/>
</dbReference>
<dbReference type="OrthoDB" id="6398367at2"/>
<proteinExistence type="predicted"/>
<evidence type="ECO:0000313" key="2">
    <source>
        <dbReference type="Proteomes" id="UP000238042"/>
    </source>
</evidence>
<gene>
    <name evidence="1" type="ORF">C4S77_08175</name>
</gene>
<dbReference type="EMBL" id="PSZM01000040">
    <property type="protein sequence ID" value="PQL91766.1"/>
    <property type="molecule type" value="Genomic_DNA"/>
</dbReference>
<dbReference type="RefSeq" id="WP_105193217.1">
    <property type="nucleotide sequence ID" value="NZ_PSZM01000040.1"/>
</dbReference>
<protein>
    <recommendedName>
        <fullName evidence="3">Thiol reductase thioredoxin</fullName>
    </recommendedName>
</protein>
<dbReference type="AlphaFoldDB" id="A0A2S8AAZ3"/>
<dbReference type="Pfam" id="PF14595">
    <property type="entry name" value="Thioredoxin_9"/>
    <property type="match status" value="1"/>
</dbReference>
<evidence type="ECO:0000313" key="1">
    <source>
        <dbReference type="EMBL" id="PQL91766.1"/>
    </source>
</evidence>
<reference evidence="1 2" key="1">
    <citation type="submission" date="2018-02" db="EMBL/GenBank/DDBJ databases">
        <title>Genome sequences of Apibacter spp., gut symbionts of Asian honey bees.</title>
        <authorList>
            <person name="Kwong W.K."/>
            <person name="Steele M.I."/>
            <person name="Moran N.A."/>
        </authorList>
    </citation>
    <scope>NUCLEOTIDE SEQUENCE [LARGE SCALE GENOMIC DNA]</scope>
    <source>
        <strain evidence="2">wkB301</strain>
    </source>
</reference>
<organism evidence="1 2">
    <name type="scientific">Apibacter adventoris</name>
    <dbReference type="NCBI Taxonomy" id="1679466"/>
    <lineage>
        <taxon>Bacteria</taxon>
        <taxon>Pseudomonadati</taxon>
        <taxon>Bacteroidota</taxon>
        <taxon>Flavobacteriia</taxon>
        <taxon>Flavobacteriales</taxon>
        <taxon>Weeksellaceae</taxon>
        <taxon>Apibacter</taxon>
    </lineage>
</organism>
<dbReference type="InterPro" id="IPR036249">
    <property type="entry name" value="Thioredoxin-like_sf"/>
</dbReference>
<dbReference type="Proteomes" id="UP000238042">
    <property type="component" value="Unassembled WGS sequence"/>
</dbReference>
<accession>A0A2S8AAZ3</accession>
<dbReference type="Gene3D" id="3.40.30.10">
    <property type="entry name" value="Glutaredoxin"/>
    <property type="match status" value="1"/>
</dbReference>
<evidence type="ECO:0008006" key="3">
    <source>
        <dbReference type="Google" id="ProtNLM"/>
    </source>
</evidence>
<name>A0A2S8AAZ3_9FLAO</name>
<keyword evidence="2" id="KW-1185">Reference proteome</keyword>
<dbReference type="SUPFAM" id="SSF52833">
    <property type="entry name" value="Thioredoxin-like"/>
    <property type="match status" value="1"/>
</dbReference>
<comment type="caution">
    <text evidence="1">The sequence shown here is derived from an EMBL/GenBank/DDBJ whole genome shotgun (WGS) entry which is preliminary data.</text>
</comment>
<sequence>MKINQFILFICVLCMFSSCRSEKIIVNKKIINTEGEPMLIGRITTDALTSPDFKDWYLKEYDSYIPKKKFINTIRRKAKFYRIEIFLGTWCSDTQEQLPRFLKILDESKFPKKKIDLYALNKNKESFYGEQNQKGITRIPVFIIYKGENEIGRITETPTHETLEEDLYNIFLRK</sequence>